<reference evidence="2 3" key="1">
    <citation type="submission" date="2019-09" db="EMBL/GenBank/DDBJ databases">
        <title>Isolation and complete genome sequencing of Methylocystis species.</title>
        <authorList>
            <person name="Rumah B.L."/>
            <person name="Stead C.E."/>
            <person name="Stevens B.C."/>
            <person name="Minton N.P."/>
            <person name="Grosse-Honebrink A."/>
            <person name="Zhang Y."/>
        </authorList>
    </citation>
    <scope>NUCLEOTIDE SEQUENCE [LARGE SCALE GENOMIC DNA]</scope>
    <source>
        <strain evidence="2 3">BRCS2</strain>
        <plasmid evidence="2 3">unnamed1</plasmid>
    </source>
</reference>
<feature type="domain" description="HTH cro/C1-type" evidence="1">
    <location>
        <begin position="24"/>
        <end position="55"/>
    </location>
</feature>
<dbReference type="CDD" id="cd00093">
    <property type="entry name" value="HTH_XRE"/>
    <property type="match status" value="1"/>
</dbReference>
<dbReference type="PROSITE" id="PS50943">
    <property type="entry name" value="HTH_CROC1"/>
    <property type="match status" value="1"/>
</dbReference>
<dbReference type="KEGG" id="mpar:F7D14_19755"/>
<evidence type="ECO:0000259" key="1">
    <source>
        <dbReference type="PROSITE" id="PS50943"/>
    </source>
</evidence>
<evidence type="ECO:0000313" key="3">
    <source>
        <dbReference type="Proteomes" id="UP000422569"/>
    </source>
</evidence>
<dbReference type="SMART" id="SM00530">
    <property type="entry name" value="HTH_XRE"/>
    <property type="match status" value="1"/>
</dbReference>
<evidence type="ECO:0000313" key="2">
    <source>
        <dbReference type="EMBL" id="QGM99846.1"/>
    </source>
</evidence>
<dbReference type="Gene3D" id="1.10.260.40">
    <property type="entry name" value="lambda repressor-like DNA-binding domains"/>
    <property type="match status" value="1"/>
</dbReference>
<dbReference type="RefSeq" id="WP_016919159.1">
    <property type="nucleotide sequence ID" value="NZ_CP044332.1"/>
</dbReference>
<dbReference type="EMBL" id="CP044332">
    <property type="protein sequence ID" value="QGM99846.1"/>
    <property type="molecule type" value="Genomic_DNA"/>
</dbReference>
<organism evidence="2 3">
    <name type="scientific">Methylocystis parvus</name>
    <dbReference type="NCBI Taxonomy" id="134"/>
    <lineage>
        <taxon>Bacteria</taxon>
        <taxon>Pseudomonadati</taxon>
        <taxon>Pseudomonadota</taxon>
        <taxon>Alphaproteobacteria</taxon>
        <taxon>Hyphomicrobiales</taxon>
        <taxon>Methylocystaceae</taxon>
        <taxon>Methylocystis</taxon>
    </lineage>
</organism>
<dbReference type="SUPFAM" id="SSF47413">
    <property type="entry name" value="lambda repressor-like DNA-binding domains"/>
    <property type="match status" value="1"/>
</dbReference>
<dbReference type="GO" id="GO:0003677">
    <property type="term" value="F:DNA binding"/>
    <property type="evidence" value="ECO:0007669"/>
    <property type="project" value="InterPro"/>
</dbReference>
<protein>
    <submittedName>
        <fullName evidence="2">Helix-turn-helix transcriptional regulator</fullName>
    </submittedName>
</protein>
<dbReference type="AlphaFoldDB" id="A0A6B8MAX3"/>
<dbReference type="Proteomes" id="UP000422569">
    <property type="component" value="Plasmid unnamed1"/>
</dbReference>
<dbReference type="InterPro" id="IPR010982">
    <property type="entry name" value="Lambda_DNA-bd_dom_sf"/>
</dbReference>
<accession>A0A6B8MAX3</accession>
<geneLocation type="plasmid" evidence="2">
    <name>unnamed1</name>
</geneLocation>
<keyword evidence="2" id="KW-0614">Plasmid</keyword>
<gene>
    <name evidence="2" type="ORF">F7D14_19755</name>
</gene>
<proteinExistence type="predicted"/>
<keyword evidence="3" id="KW-1185">Reference proteome</keyword>
<dbReference type="InterPro" id="IPR001387">
    <property type="entry name" value="Cro/C1-type_HTH"/>
</dbReference>
<dbReference type="Pfam" id="PF13560">
    <property type="entry name" value="HTH_31"/>
    <property type="match status" value="1"/>
</dbReference>
<name>A0A6B8MAX3_9HYPH</name>
<sequence length="112" mass="12095">MAKPITRPYSRYSHDAVVMLGQLIRRARIERKMTTTELAERAGLSRGLVQRIEKGDPGCGIGAVFEAAAIVGVRLFDADQAALTSAIGINTAILTLLPKAVRVSKVEAKDDF</sequence>